<dbReference type="PANTHER" id="PTHR46481:SF10">
    <property type="entry name" value="ZINC FINGER BED DOMAIN-CONTAINING PROTEIN 39"/>
    <property type="match status" value="1"/>
</dbReference>
<name>A0A8J2P2V7_9HEXA</name>
<dbReference type="EMBL" id="CAJVCH010172179">
    <property type="protein sequence ID" value="CAG7729019.1"/>
    <property type="molecule type" value="Genomic_DNA"/>
</dbReference>
<keyword evidence="4" id="KW-0862">Zinc</keyword>
<evidence type="ECO:0000256" key="1">
    <source>
        <dbReference type="ARBA" id="ARBA00004123"/>
    </source>
</evidence>
<dbReference type="AlphaFoldDB" id="A0A8J2P2V7"/>
<evidence type="ECO:0000313" key="7">
    <source>
        <dbReference type="Proteomes" id="UP000708208"/>
    </source>
</evidence>
<evidence type="ECO:0000256" key="4">
    <source>
        <dbReference type="ARBA" id="ARBA00022833"/>
    </source>
</evidence>
<keyword evidence="5" id="KW-0539">Nucleus</keyword>
<proteinExistence type="predicted"/>
<comment type="caution">
    <text evidence="6">The sequence shown here is derived from an EMBL/GenBank/DDBJ whole genome shotgun (WGS) entry which is preliminary data.</text>
</comment>
<accession>A0A8J2P2V7</accession>
<reference evidence="6" key="1">
    <citation type="submission" date="2021-06" db="EMBL/GenBank/DDBJ databases">
        <authorList>
            <person name="Hodson N. C."/>
            <person name="Mongue J. A."/>
            <person name="Jaron S. K."/>
        </authorList>
    </citation>
    <scope>NUCLEOTIDE SEQUENCE</scope>
</reference>
<evidence type="ECO:0000256" key="5">
    <source>
        <dbReference type="ARBA" id="ARBA00023242"/>
    </source>
</evidence>
<keyword evidence="2" id="KW-0479">Metal-binding</keyword>
<dbReference type="OrthoDB" id="6770822at2759"/>
<dbReference type="InterPro" id="IPR052035">
    <property type="entry name" value="ZnF_BED_domain_contain"/>
</dbReference>
<keyword evidence="3" id="KW-0863">Zinc-finger</keyword>
<evidence type="ECO:0000256" key="2">
    <source>
        <dbReference type="ARBA" id="ARBA00022723"/>
    </source>
</evidence>
<dbReference type="GO" id="GO:0008270">
    <property type="term" value="F:zinc ion binding"/>
    <property type="evidence" value="ECO:0007669"/>
    <property type="project" value="UniProtKB-KW"/>
</dbReference>
<keyword evidence="7" id="KW-1185">Reference proteome</keyword>
<dbReference type="GO" id="GO:0005634">
    <property type="term" value="C:nucleus"/>
    <property type="evidence" value="ECO:0007669"/>
    <property type="project" value="UniProtKB-SubCell"/>
</dbReference>
<gene>
    <name evidence="6" type="ORF">AFUS01_LOCUS17760</name>
</gene>
<protein>
    <submittedName>
        <fullName evidence="6">Uncharacterized protein</fullName>
    </submittedName>
</protein>
<organism evidence="6 7">
    <name type="scientific">Allacma fusca</name>
    <dbReference type="NCBI Taxonomy" id="39272"/>
    <lineage>
        <taxon>Eukaryota</taxon>
        <taxon>Metazoa</taxon>
        <taxon>Ecdysozoa</taxon>
        <taxon>Arthropoda</taxon>
        <taxon>Hexapoda</taxon>
        <taxon>Collembola</taxon>
        <taxon>Symphypleona</taxon>
        <taxon>Sminthuridae</taxon>
        <taxon>Allacma</taxon>
    </lineage>
</organism>
<evidence type="ECO:0000256" key="3">
    <source>
        <dbReference type="ARBA" id="ARBA00022771"/>
    </source>
</evidence>
<sequence>FSQQSIDRAMIKYLNKQARIPSDITIRNDVVDAFNKVKSKKGFISRYNSTHLPGMHTGKFLCDTLIKILADYGLRIENITTCTCDNTTNNDAMFNHLKNFCDSNNIDLNPLKSQVRCLAHVLNLCVQEILKFLKVEPDTDDQYQD</sequence>
<dbReference type="Proteomes" id="UP000708208">
    <property type="component" value="Unassembled WGS sequence"/>
</dbReference>
<dbReference type="PANTHER" id="PTHR46481">
    <property type="entry name" value="ZINC FINGER BED DOMAIN-CONTAINING PROTEIN 4"/>
    <property type="match status" value="1"/>
</dbReference>
<feature type="non-terminal residue" evidence="6">
    <location>
        <position position="1"/>
    </location>
</feature>
<comment type="subcellular location">
    <subcellularLocation>
        <location evidence="1">Nucleus</location>
    </subcellularLocation>
</comment>
<evidence type="ECO:0000313" key="6">
    <source>
        <dbReference type="EMBL" id="CAG7729019.1"/>
    </source>
</evidence>